<dbReference type="Gene3D" id="3.20.20.140">
    <property type="entry name" value="Metal-dependent hydrolases"/>
    <property type="match status" value="1"/>
</dbReference>
<feature type="modified residue" description="N6-carboxylysine" evidence="10">
    <location>
        <position position="103"/>
    </location>
</feature>
<name>A0AA95K4R2_9GAMM</name>
<feature type="binding site" evidence="10">
    <location>
        <position position="267"/>
    </location>
    <ligand>
        <name>substrate</name>
    </ligand>
</feature>
<dbReference type="InterPro" id="IPR002195">
    <property type="entry name" value="Dihydroorotase_CS"/>
</dbReference>
<keyword evidence="8 10" id="KW-0665">Pyrimidine biosynthesis</keyword>
<dbReference type="EC" id="3.5.2.3" evidence="4 10"/>
<evidence type="ECO:0000256" key="3">
    <source>
        <dbReference type="ARBA" id="ARBA00005631"/>
    </source>
</evidence>
<feature type="binding site" evidence="10">
    <location>
        <begin position="19"/>
        <end position="21"/>
    </location>
    <ligand>
        <name>substrate</name>
    </ligand>
</feature>
<sequence>MTQITTTIKIRRPDDWHVHFRDDDILKLVVPYTSRFFGRAIVMPNLVPPITEINQAKSYRERILNATPVEHPFTPLMTCYLTDTTDAKIVEEGFKQEVFTACKLYPAYATTNSKYGISKIENIYSVFAIMEKVGMPLLVHGEVTSSDIDIFDREAYFIDQTLEPIRKDFPSLKIVFEHITTKEAVQYVLAGNDKLAATITPQHLMFNRNHMLVGGIKPHLYCLPVLKRDIHQKALREAITTDCQRFFLGTDSAPHTQNRKESACGCAGVFNAPTALAAYASVFDEMNALENFEAFCSLNGAKFYGLPVNEGFIELKRKKNIIADKISQGENHLIPFLANEDANWEINVL</sequence>
<dbReference type="AlphaFoldDB" id="A0AA95K4R2"/>
<reference evidence="13" key="1">
    <citation type="submission" date="2023-04" db="EMBL/GenBank/DDBJ databases">
        <title>Genome dynamics across the evolutionary transition to endosymbiosis.</title>
        <authorList>
            <person name="Siozios S."/>
            <person name="Nadal-Jimenez P."/>
            <person name="Azagi T."/>
            <person name="Sprong H."/>
            <person name="Frost C.L."/>
            <person name="Parratt S.R."/>
            <person name="Taylor G."/>
            <person name="Brettell L."/>
            <person name="Lew K.C."/>
            <person name="Croft L."/>
            <person name="King K.C."/>
            <person name="Brockhurst M.A."/>
            <person name="Hypsa V."/>
            <person name="Novakova E."/>
            <person name="Darby A.C."/>
            <person name="Hurst G.D.D."/>
        </authorList>
    </citation>
    <scope>NUCLEOTIDE SEQUENCE</scope>
    <source>
        <strain evidence="13">AIh</strain>
    </source>
</reference>
<dbReference type="InterPro" id="IPR032466">
    <property type="entry name" value="Metal_Hydrolase"/>
</dbReference>
<dbReference type="RefSeq" id="WP_280629764.1">
    <property type="nucleotide sequence ID" value="NZ_CP123498.1"/>
</dbReference>
<dbReference type="HAMAP" id="MF_00219">
    <property type="entry name" value="PyrC_classII"/>
    <property type="match status" value="1"/>
</dbReference>
<dbReference type="InterPro" id="IPR004721">
    <property type="entry name" value="DHOdimr"/>
</dbReference>
<comment type="subunit">
    <text evidence="10">Homodimer.</text>
</comment>
<feature type="binding site" evidence="10">
    <location>
        <position position="19"/>
    </location>
    <ligand>
        <name>Zn(2+)</name>
        <dbReference type="ChEBI" id="CHEBI:29105"/>
        <label>1</label>
    </ligand>
</feature>
<dbReference type="GO" id="GO:0004151">
    <property type="term" value="F:dihydroorotase activity"/>
    <property type="evidence" value="ECO:0007669"/>
    <property type="project" value="UniProtKB-UniRule"/>
</dbReference>
<evidence type="ECO:0000313" key="13">
    <source>
        <dbReference type="EMBL" id="WGL96210.1"/>
    </source>
</evidence>
<keyword evidence="6 10" id="KW-0378">Hydrolase</keyword>
<evidence type="ECO:0000313" key="14">
    <source>
        <dbReference type="Proteomes" id="UP001177597"/>
    </source>
</evidence>
<keyword evidence="5 10" id="KW-0479">Metal-binding</keyword>
<feature type="binding site" evidence="10">
    <location>
        <position position="140"/>
    </location>
    <ligand>
        <name>Zn(2+)</name>
        <dbReference type="ChEBI" id="CHEBI:29105"/>
        <label>2</label>
    </ligand>
</feature>
<dbReference type="SUPFAM" id="SSF51556">
    <property type="entry name" value="Metallo-dependent hydrolases"/>
    <property type="match status" value="1"/>
</dbReference>
<feature type="binding site" evidence="10">
    <location>
        <position position="223"/>
    </location>
    <ligand>
        <name>substrate</name>
    </ligand>
</feature>
<dbReference type="Proteomes" id="UP001177597">
    <property type="component" value="Chromosome"/>
</dbReference>
<comment type="catalytic activity">
    <reaction evidence="9 10 11">
        <text>(S)-dihydroorotate + H2O = N-carbamoyl-L-aspartate + H(+)</text>
        <dbReference type="Rhea" id="RHEA:24296"/>
        <dbReference type="ChEBI" id="CHEBI:15377"/>
        <dbReference type="ChEBI" id="CHEBI:15378"/>
        <dbReference type="ChEBI" id="CHEBI:30864"/>
        <dbReference type="ChEBI" id="CHEBI:32814"/>
        <dbReference type="EC" id="3.5.2.3"/>
    </reaction>
</comment>
<keyword evidence="7 10" id="KW-0862">Zinc</keyword>
<dbReference type="PANTHER" id="PTHR43137:SF1">
    <property type="entry name" value="DIHYDROOROTASE"/>
    <property type="match status" value="1"/>
</dbReference>
<accession>A0AA95K4R2</accession>
<dbReference type="CDD" id="cd01294">
    <property type="entry name" value="DHOase"/>
    <property type="match status" value="1"/>
</dbReference>
<feature type="binding site" evidence="10">
    <location>
        <position position="17"/>
    </location>
    <ligand>
        <name>Zn(2+)</name>
        <dbReference type="ChEBI" id="CHEBI:29105"/>
        <label>1</label>
    </ligand>
</feature>
<dbReference type="GO" id="GO:0008270">
    <property type="term" value="F:zinc ion binding"/>
    <property type="evidence" value="ECO:0007669"/>
    <property type="project" value="UniProtKB-UniRule"/>
</dbReference>
<dbReference type="EMBL" id="CP123498">
    <property type="protein sequence ID" value="WGL96210.1"/>
    <property type="molecule type" value="Genomic_DNA"/>
</dbReference>
<evidence type="ECO:0000256" key="6">
    <source>
        <dbReference type="ARBA" id="ARBA00022801"/>
    </source>
</evidence>
<dbReference type="Pfam" id="PF01979">
    <property type="entry name" value="Amidohydro_1"/>
    <property type="match status" value="1"/>
</dbReference>
<feature type="binding site" evidence="10">
    <location>
        <position position="255"/>
    </location>
    <ligand>
        <name>substrate</name>
    </ligand>
</feature>
<evidence type="ECO:0000256" key="8">
    <source>
        <dbReference type="ARBA" id="ARBA00022975"/>
    </source>
</evidence>
<evidence type="ECO:0000256" key="2">
    <source>
        <dbReference type="ARBA" id="ARBA00004880"/>
    </source>
</evidence>
<dbReference type="InterPro" id="IPR006680">
    <property type="entry name" value="Amidohydro-rel"/>
</dbReference>
<dbReference type="PROSITE" id="PS00483">
    <property type="entry name" value="DIHYDROOROTASE_2"/>
    <property type="match status" value="1"/>
</dbReference>
<comment type="pathway">
    <text evidence="2 10 11">Pyrimidine metabolism; UMP biosynthesis via de novo pathway; (S)-dihydroorotate from bicarbonate: step 3/3.</text>
</comment>
<dbReference type="GO" id="GO:0044205">
    <property type="term" value="P:'de novo' UMP biosynthetic process"/>
    <property type="evidence" value="ECO:0007669"/>
    <property type="project" value="UniProtKB-UniRule"/>
</dbReference>
<feature type="binding site" description="via carbamate group" evidence="10">
    <location>
        <position position="103"/>
    </location>
    <ligand>
        <name>Zn(2+)</name>
        <dbReference type="ChEBI" id="CHEBI:29105"/>
        <label>2</label>
    </ligand>
</feature>
<dbReference type="PANTHER" id="PTHR43137">
    <property type="entry name" value="DIHYDROOROTASE"/>
    <property type="match status" value="1"/>
</dbReference>
<comment type="function">
    <text evidence="1 10">Catalyzes the reversible cyclization of carbamoyl aspartate to dihydroorotate.</text>
</comment>
<organism evidence="13 14">
    <name type="scientific">Arsenophonus nasoniae</name>
    <name type="common">son-killer infecting Nasonia vitripennis</name>
    <dbReference type="NCBI Taxonomy" id="638"/>
    <lineage>
        <taxon>Bacteria</taxon>
        <taxon>Pseudomonadati</taxon>
        <taxon>Pseudomonadota</taxon>
        <taxon>Gammaproteobacteria</taxon>
        <taxon>Enterobacterales</taxon>
        <taxon>Morganellaceae</taxon>
        <taxon>Arsenophonus</taxon>
    </lineage>
</organism>
<evidence type="ECO:0000256" key="7">
    <source>
        <dbReference type="ARBA" id="ARBA00022833"/>
    </source>
</evidence>
<dbReference type="GO" id="GO:0006207">
    <property type="term" value="P:'de novo' pyrimidine nucleobase biosynthetic process"/>
    <property type="evidence" value="ECO:0007669"/>
    <property type="project" value="TreeGrafter"/>
</dbReference>
<feature type="binding site" description="via carbamate group" evidence="10">
    <location>
        <position position="103"/>
    </location>
    <ligand>
        <name>Zn(2+)</name>
        <dbReference type="ChEBI" id="CHEBI:29105"/>
        <label>1</label>
    </ligand>
</feature>
<feature type="active site" evidence="10">
    <location>
        <position position="251"/>
    </location>
</feature>
<evidence type="ECO:0000256" key="11">
    <source>
        <dbReference type="RuleBase" id="RU003440"/>
    </source>
</evidence>
<dbReference type="FunFam" id="3.20.20.140:FF:000006">
    <property type="entry name" value="Dihydroorotase"/>
    <property type="match status" value="1"/>
</dbReference>
<proteinExistence type="inferred from homology"/>
<dbReference type="NCBIfam" id="TIGR00856">
    <property type="entry name" value="pyrC_dimer"/>
    <property type="match status" value="1"/>
</dbReference>
<evidence type="ECO:0000256" key="1">
    <source>
        <dbReference type="ARBA" id="ARBA00002368"/>
    </source>
</evidence>
<dbReference type="PIRSF" id="PIRSF001237">
    <property type="entry name" value="DHOdimr"/>
    <property type="match status" value="1"/>
</dbReference>
<evidence type="ECO:0000259" key="12">
    <source>
        <dbReference type="Pfam" id="PF01979"/>
    </source>
</evidence>
<protein>
    <recommendedName>
        <fullName evidence="4 10">Dihydroorotase</fullName>
        <shortName evidence="10">DHOase</shortName>
        <ecNumber evidence="4 10">3.5.2.3</ecNumber>
    </recommendedName>
</protein>
<feature type="binding site" evidence="10">
    <location>
        <position position="251"/>
    </location>
    <ligand>
        <name>Zn(2+)</name>
        <dbReference type="ChEBI" id="CHEBI:29105"/>
        <label>1</label>
    </ligand>
</feature>
<evidence type="ECO:0000256" key="5">
    <source>
        <dbReference type="ARBA" id="ARBA00022723"/>
    </source>
</evidence>
<evidence type="ECO:0000256" key="10">
    <source>
        <dbReference type="HAMAP-Rule" id="MF_00219"/>
    </source>
</evidence>
<comment type="similarity">
    <text evidence="3 10 11">Belongs to the metallo-dependent hydrolases superfamily. DHOase family. Class II DHOase subfamily.</text>
</comment>
<feature type="binding site" evidence="10">
    <location>
        <position position="45"/>
    </location>
    <ligand>
        <name>substrate</name>
    </ligand>
</feature>
<evidence type="ECO:0000256" key="9">
    <source>
        <dbReference type="ARBA" id="ARBA00048492"/>
    </source>
</evidence>
<dbReference type="GO" id="GO:0005829">
    <property type="term" value="C:cytosol"/>
    <property type="evidence" value="ECO:0007669"/>
    <property type="project" value="TreeGrafter"/>
</dbReference>
<evidence type="ECO:0000256" key="4">
    <source>
        <dbReference type="ARBA" id="ARBA00012860"/>
    </source>
</evidence>
<comment type="cofactor">
    <cofactor evidence="10 11">
        <name>Zn(2+)</name>
        <dbReference type="ChEBI" id="CHEBI:29105"/>
    </cofactor>
    <text evidence="10 11">Binds 2 Zn(2+) ions per subunit.</text>
</comment>
<feature type="binding site" evidence="10">
    <location>
        <position position="140"/>
    </location>
    <ligand>
        <name>substrate</name>
    </ligand>
</feature>
<feature type="domain" description="Amidohydrolase-related" evidence="12">
    <location>
        <begin position="15"/>
        <end position="324"/>
    </location>
</feature>
<gene>
    <name evidence="10 13" type="primary">pyrC</name>
    <name evidence="13" type="ORF">QE207_06435</name>
</gene>
<feature type="binding site" evidence="10">
    <location>
        <position position="178"/>
    </location>
    <ligand>
        <name>Zn(2+)</name>
        <dbReference type="ChEBI" id="CHEBI:29105"/>
        <label>2</label>
    </ligand>
</feature>